<dbReference type="EMBL" id="CABEEZ010000118">
    <property type="protein sequence ID" value="VTR48087.1"/>
    <property type="molecule type" value="Genomic_DNA"/>
</dbReference>
<evidence type="ECO:0000313" key="4">
    <source>
        <dbReference type="EMBL" id="VTR48087.1"/>
    </source>
</evidence>
<name>A0A4U9VP91_SERFO</name>
<dbReference type="InterPro" id="IPR050136">
    <property type="entry name" value="FA_oxidation_alpha_subunit"/>
</dbReference>
<dbReference type="Gene3D" id="3.90.226.10">
    <property type="entry name" value="2-enoyl-CoA Hydratase, Chain A, domain 1"/>
    <property type="match status" value="1"/>
</dbReference>
<dbReference type="SUPFAM" id="SSF52096">
    <property type="entry name" value="ClpP/crotonase"/>
    <property type="match status" value="1"/>
</dbReference>
<dbReference type="PANTHER" id="PTHR43612:SF3">
    <property type="entry name" value="TRIFUNCTIONAL ENZYME SUBUNIT ALPHA, MITOCHONDRIAL"/>
    <property type="match status" value="1"/>
</dbReference>
<gene>
    <name evidence="4" type="primary">fadJ_2</name>
    <name evidence="4" type="ORF">NCTC12965_05599</name>
</gene>
<dbReference type="GO" id="GO:0016509">
    <property type="term" value="F:long-chain (3S)-3-hydroxyacyl-CoA dehydrogenase (NAD+) activity"/>
    <property type="evidence" value="ECO:0007669"/>
    <property type="project" value="TreeGrafter"/>
</dbReference>
<keyword evidence="1" id="KW-0413">Isomerase</keyword>
<dbReference type="InterPro" id="IPR006176">
    <property type="entry name" value="3-OHacyl-CoA_DH_NAD-bd"/>
</dbReference>
<dbReference type="GO" id="GO:0016853">
    <property type="term" value="F:isomerase activity"/>
    <property type="evidence" value="ECO:0007669"/>
    <property type="project" value="UniProtKB-KW"/>
</dbReference>
<evidence type="ECO:0000256" key="1">
    <source>
        <dbReference type="ARBA" id="ARBA00023235"/>
    </source>
</evidence>
<dbReference type="PANTHER" id="PTHR43612">
    <property type="entry name" value="TRIFUNCTIONAL ENZYME SUBUNIT ALPHA"/>
    <property type="match status" value="1"/>
</dbReference>
<dbReference type="GO" id="GO:0006635">
    <property type="term" value="P:fatty acid beta-oxidation"/>
    <property type="evidence" value="ECO:0007669"/>
    <property type="project" value="TreeGrafter"/>
</dbReference>
<dbReference type="SUPFAM" id="SSF51735">
    <property type="entry name" value="NAD(P)-binding Rossmann-fold domains"/>
    <property type="match status" value="1"/>
</dbReference>
<dbReference type="CDD" id="cd06558">
    <property type="entry name" value="crotonase-like"/>
    <property type="match status" value="1"/>
</dbReference>
<dbReference type="Pfam" id="PF02737">
    <property type="entry name" value="3HCDH_N"/>
    <property type="match status" value="1"/>
</dbReference>
<reference evidence="4" key="1">
    <citation type="submission" date="2019-05" db="EMBL/GenBank/DDBJ databases">
        <authorList>
            <consortium name="Pathogen Informatics"/>
        </authorList>
    </citation>
    <scope>NUCLEOTIDE SEQUENCE [LARGE SCALE GENOMIC DNA]</scope>
    <source>
        <strain evidence="4">NCTC12965</strain>
    </source>
</reference>
<feature type="domain" description="3-hydroxyacyl-CoA dehydrogenase NAD binding" evidence="3">
    <location>
        <begin position="166"/>
        <end position="205"/>
    </location>
</feature>
<organism evidence="4">
    <name type="scientific">Serratia fonticola</name>
    <dbReference type="NCBI Taxonomy" id="47917"/>
    <lineage>
        <taxon>Bacteria</taxon>
        <taxon>Pseudomonadati</taxon>
        <taxon>Pseudomonadota</taxon>
        <taxon>Gammaproteobacteria</taxon>
        <taxon>Enterobacterales</taxon>
        <taxon>Yersiniaceae</taxon>
        <taxon>Serratia</taxon>
    </lineage>
</organism>
<protein>
    <submittedName>
        <fullName evidence="4">Fatty acid oxidation complex subunit alpha</fullName>
    </submittedName>
</protein>
<dbReference type="GO" id="GO:0004300">
    <property type="term" value="F:enoyl-CoA hydratase activity"/>
    <property type="evidence" value="ECO:0007669"/>
    <property type="project" value="TreeGrafter"/>
</dbReference>
<comment type="catalytic activity">
    <reaction evidence="2">
        <text>a (3S)-3-hydroxyacyl-CoA + NAD(+) = a 3-oxoacyl-CoA + NADH + H(+)</text>
        <dbReference type="Rhea" id="RHEA:22432"/>
        <dbReference type="ChEBI" id="CHEBI:15378"/>
        <dbReference type="ChEBI" id="CHEBI:57318"/>
        <dbReference type="ChEBI" id="CHEBI:57540"/>
        <dbReference type="ChEBI" id="CHEBI:57945"/>
        <dbReference type="ChEBI" id="CHEBI:90726"/>
        <dbReference type="EC" id="1.1.1.35"/>
    </reaction>
</comment>
<dbReference type="AlphaFoldDB" id="A0A4U9VP91"/>
<dbReference type="Pfam" id="PF00378">
    <property type="entry name" value="ECH_1"/>
    <property type="match status" value="1"/>
</dbReference>
<evidence type="ECO:0000256" key="2">
    <source>
        <dbReference type="ARBA" id="ARBA00049556"/>
    </source>
</evidence>
<evidence type="ECO:0000259" key="3">
    <source>
        <dbReference type="Pfam" id="PF02737"/>
    </source>
</evidence>
<dbReference type="InterPro" id="IPR029045">
    <property type="entry name" value="ClpP/crotonase-like_dom_sf"/>
</dbReference>
<accession>A0A4U9VP91</accession>
<dbReference type="InterPro" id="IPR001753">
    <property type="entry name" value="Enoyl-CoA_hydra/iso"/>
</dbReference>
<sequence>MPGSGGTQRLPRLIGASKALDMMLTGRHVRARQALRMGLVDEAVPQSILLQTAIERVKQGWKSRRALPWQERLLNGPLGRSLLFSIVRKKTLEKTHGNYPAAERIIQVVRTGLDQGSASGYEAEARAFGELAMSPQSAALRSLFFASTALKKERGGDAQPHVLQRVGVLGGGLMGGGIACVTATRGGLPVRIKDVNEQGINHALKIHLGSVGQAGT</sequence>
<dbReference type="InterPro" id="IPR036291">
    <property type="entry name" value="NAD(P)-bd_dom_sf"/>
</dbReference>
<dbReference type="GO" id="GO:0070403">
    <property type="term" value="F:NAD+ binding"/>
    <property type="evidence" value="ECO:0007669"/>
    <property type="project" value="InterPro"/>
</dbReference>
<proteinExistence type="predicted"/>
<dbReference type="Gene3D" id="3.40.50.720">
    <property type="entry name" value="NAD(P)-binding Rossmann-like Domain"/>
    <property type="match status" value="1"/>
</dbReference>